<evidence type="ECO:0000313" key="2">
    <source>
        <dbReference type="Proteomes" id="UP000015106"/>
    </source>
</evidence>
<protein>
    <submittedName>
        <fullName evidence="1">Uncharacterized protein</fullName>
    </submittedName>
</protein>
<dbReference type="Gramene" id="TuG1812G0200000413.01.T01">
    <property type="protein sequence ID" value="TuG1812G0200000413.01.T01.cds341804"/>
    <property type="gene ID" value="TuG1812G0200000413.01"/>
</dbReference>
<reference evidence="1" key="2">
    <citation type="submission" date="2018-03" db="EMBL/GenBank/DDBJ databases">
        <title>The Triticum urartu genome reveals the dynamic nature of wheat genome evolution.</title>
        <authorList>
            <person name="Ling H."/>
            <person name="Ma B."/>
            <person name="Shi X."/>
            <person name="Liu H."/>
            <person name="Dong L."/>
            <person name="Sun H."/>
            <person name="Cao Y."/>
            <person name="Gao Q."/>
            <person name="Zheng S."/>
            <person name="Li Y."/>
            <person name="Yu Y."/>
            <person name="Du H."/>
            <person name="Qi M."/>
            <person name="Li Y."/>
            <person name="Yu H."/>
            <person name="Cui Y."/>
            <person name="Wang N."/>
            <person name="Chen C."/>
            <person name="Wu H."/>
            <person name="Zhao Y."/>
            <person name="Zhang J."/>
            <person name="Li Y."/>
            <person name="Zhou W."/>
            <person name="Zhang B."/>
            <person name="Hu W."/>
            <person name="Eijk M."/>
            <person name="Tang J."/>
            <person name="Witsenboer H."/>
            <person name="Zhao S."/>
            <person name="Li Z."/>
            <person name="Zhang A."/>
            <person name="Wang D."/>
            <person name="Liang C."/>
        </authorList>
    </citation>
    <scope>NUCLEOTIDE SEQUENCE [LARGE SCALE GENOMIC DNA]</scope>
    <source>
        <strain evidence="1">cv. G1812</strain>
    </source>
</reference>
<dbReference type="Proteomes" id="UP000015106">
    <property type="component" value="Chromosome 2"/>
</dbReference>
<dbReference type="AlphaFoldDB" id="A0A8R7TC25"/>
<proteinExistence type="predicted"/>
<keyword evidence="2" id="KW-1185">Reference proteome</keyword>
<accession>A0A8R7TC25</accession>
<reference evidence="2" key="1">
    <citation type="journal article" date="2013" name="Nature">
        <title>Draft genome of the wheat A-genome progenitor Triticum urartu.</title>
        <authorList>
            <person name="Ling H.Q."/>
            <person name="Zhao S."/>
            <person name="Liu D."/>
            <person name="Wang J."/>
            <person name="Sun H."/>
            <person name="Zhang C."/>
            <person name="Fan H."/>
            <person name="Li D."/>
            <person name="Dong L."/>
            <person name="Tao Y."/>
            <person name="Gao C."/>
            <person name="Wu H."/>
            <person name="Li Y."/>
            <person name="Cui Y."/>
            <person name="Guo X."/>
            <person name="Zheng S."/>
            <person name="Wang B."/>
            <person name="Yu K."/>
            <person name="Liang Q."/>
            <person name="Yang W."/>
            <person name="Lou X."/>
            <person name="Chen J."/>
            <person name="Feng M."/>
            <person name="Jian J."/>
            <person name="Zhang X."/>
            <person name="Luo G."/>
            <person name="Jiang Y."/>
            <person name="Liu J."/>
            <person name="Wang Z."/>
            <person name="Sha Y."/>
            <person name="Zhang B."/>
            <person name="Wu H."/>
            <person name="Tang D."/>
            <person name="Shen Q."/>
            <person name="Xue P."/>
            <person name="Zou S."/>
            <person name="Wang X."/>
            <person name="Liu X."/>
            <person name="Wang F."/>
            <person name="Yang Y."/>
            <person name="An X."/>
            <person name="Dong Z."/>
            <person name="Zhang K."/>
            <person name="Zhang X."/>
            <person name="Luo M.C."/>
            <person name="Dvorak J."/>
            <person name="Tong Y."/>
            <person name="Wang J."/>
            <person name="Yang H."/>
            <person name="Li Z."/>
            <person name="Wang D."/>
            <person name="Zhang A."/>
            <person name="Wang J."/>
        </authorList>
    </citation>
    <scope>NUCLEOTIDE SEQUENCE</scope>
    <source>
        <strain evidence="2">cv. G1812</strain>
    </source>
</reference>
<reference evidence="1" key="3">
    <citation type="submission" date="2022-06" db="UniProtKB">
        <authorList>
            <consortium name="EnsemblPlants"/>
        </authorList>
    </citation>
    <scope>IDENTIFICATION</scope>
</reference>
<organism evidence="1 2">
    <name type="scientific">Triticum urartu</name>
    <name type="common">Red wild einkorn</name>
    <name type="synonym">Crithodium urartu</name>
    <dbReference type="NCBI Taxonomy" id="4572"/>
    <lineage>
        <taxon>Eukaryota</taxon>
        <taxon>Viridiplantae</taxon>
        <taxon>Streptophyta</taxon>
        <taxon>Embryophyta</taxon>
        <taxon>Tracheophyta</taxon>
        <taxon>Spermatophyta</taxon>
        <taxon>Magnoliopsida</taxon>
        <taxon>Liliopsida</taxon>
        <taxon>Poales</taxon>
        <taxon>Poaceae</taxon>
        <taxon>BOP clade</taxon>
        <taxon>Pooideae</taxon>
        <taxon>Triticodae</taxon>
        <taxon>Triticeae</taxon>
        <taxon>Triticinae</taxon>
        <taxon>Triticum</taxon>
    </lineage>
</organism>
<evidence type="ECO:0000313" key="1">
    <source>
        <dbReference type="EnsemblPlants" id="TuG1812G0200000413.01.T01.cds341804"/>
    </source>
</evidence>
<sequence>KLVCPTKHSANWQSVLLLCSHCDLLDDDDNLGILFSLSHWYQELADLEDKLFIHLAGILGFWCRGVDQWRFNDKDLILVLDNRSIGFYGCSDSLRGDRHVIHHGLLPLRETPWTASTGTHSPLWIAPAVDRCRPRPPTGALV</sequence>
<dbReference type="EnsemblPlants" id="TuG1812G0200000413.01.T01">
    <property type="protein sequence ID" value="TuG1812G0200000413.01.T01.cds341804"/>
    <property type="gene ID" value="TuG1812G0200000413.01"/>
</dbReference>
<name>A0A8R7TC25_TRIUA</name>